<dbReference type="Proteomes" id="UP000316778">
    <property type="component" value="Unassembled WGS sequence"/>
</dbReference>
<keyword evidence="1" id="KW-0812">Transmembrane</keyword>
<evidence type="ECO:0000313" key="2">
    <source>
        <dbReference type="EMBL" id="TWI90722.1"/>
    </source>
</evidence>
<dbReference type="RefSeq" id="WP_145709911.1">
    <property type="nucleotide sequence ID" value="NZ_BAAAFY010000001.1"/>
</dbReference>
<gene>
    <name evidence="2" type="ORF">LX66_0082</name>
</gene>
<name>A0A562TAV8_CHIJA</name>
<keyword evidence="1" id="KW-1133">Transmembrane helix</keyword>
<comment type="caution">
    <text evidence="2">The sequence shown here is derived from an EMBL/GenBank/DDBJ whole genome shotgun (WGS) entry which is preliminary data.</text>
</comment>
<accession>A0A562TAV8</accession>
<reference evidence="2 3" key="1">
    <citation type="journal article" date="2013" name="Stand. Genomic Sci.">
        <title>Genomic Encyclopedia of Type Strains, Phase I: The one thousand microbial genomes (KMG-I) project.</title>
        <authorList>
            <person name="Kyrpides N.C."/>
            <person name="Woyke T."/>
            <person name="Eisen J.A."/>
            <person name="Garrity G."/>
            <person name="Lilburn T.G."/>
            <person name="Beck B.J."/>
            <person name="Whitman W.B."/>
            <person name="Hugenholtz P."/>
            <person name="Klenk H.P."/>
        </authorList>
    </citation>
    <scope>NUCLEOTIDE SEQUENCE [LARGE SCALE GENOMIC DNA]</scope>
    <source>
        <strain evidence="2 3">DSM 13484</strain>
    </source>
</reference>
<keyword evidence="3" id="KW-1185">Reference proteome</keyword>
<keyword evidence="1" id="KW-0472">Membrane</keyword>
<feature type="transmembrane region" description="Helical" evidence="1">
    <location>
        <begin position="46"/>
        <end position="73"/>
    </location>
</feature>
<protein>
    <submittedName>
        <fullName evidence="2">Uncharacterized protein</fullName>
    </submittedName>
</protein>
<sequence>MKRRPGLGVLKFIFLGALFLTVLGFVVMSLWNWLVPCLFHGPVISFWQALGLLLLSKLLFGWHGHAHGGGWSWKQRWKEKMRRRMEAMTPEERERMKDRCRQRFGGGFWEEKEQQ</sequence>
<evidence type="ECO:0000256" key="1">
    <source>
        <dbReference type="SAM" id="Phobius"/>
    </source>
</evidence>
<feature type="transmembrane region" description="Helical" evidence="1">
    <location>
        <begin position="12"/>
        <end position="34"/>
    </location>
</feature>
<dbReference type="EMBL" id="VLLG01000002">
    <property type="protein sequence ID" value="TWI90722.1"/>
    <property type="molecule type" value="Genomic_DNA"/>
</dbReference>
<dbReference type="AlphaFoldDB" id="A0A562TAV8"/>
<proteinExistence type="predicted"/>
<evidence type="ECO:0000313" key="3">
    <source>
        <dbReference type="Proteomes" id="UP000316778"/>
    </source>
</evidence>
<organism evidence="2 3">
    <name type="scientific">Chitinophaga japonensis</name>
    <name type="common">Flexibacter japonensis</name>
    <dbReference type="NCBI Taxonomy" id="104662"/>
    <lineage>
        <taxon>Bacteria</taxon>
        <taxon>Pseudomonadati</taxon>
        <taxon>Bacteroidota</taxon>
        <taxon>Chitinophagia</taxon>
        <taxon>Chitinophagales</taxon>
        <taxon>Chitinophagaceae</taxon>
        <taxon>Chitinophaga</taxon>
    </lineage>
</organism>
<dbReference type="OrthoDB" id="1099872at2"/>